<reference evidence="1 2" key="1">
    <citation type="submission" date="2023-08" db="EMBL/GenBank/DDBJ databases">
        <title>Achromobacter seleniivolatilans sp. nov., isolated from seleniferous soil.</title>
        <authorList>
            <person name="Zhang S."/>
            <person name="Li K."/>
            <person name="Peng J."/>
            <person name="Zhao Q."/>
            <person name="Wang H."/>
            <person name="Guo Y."/>
        </authorList>
    </citation>
    <scope>NUCLEOTIDE SEQUENCE [LARGE SCALE GENOMIC DNA]</scope>
    <source>
        <strain evidence="1 2">R39</strain>
    </source>
</reference>
<gene>
    <name evidence="1" type="primary">pilM</name>
    <name evidence="1" type="ORF">RAS12_24095</name>
</gene>
<keyword evidence="2" id="KW-1185">Reference proteome</keyword>
<protein>
    <submittedName>
        <fullName evidence="1">Type IV pilus biogenesis protein PilM</fullName>
    </submittedName>
</protein>
<dbReference type="Gene3D" id="3.30.1300.90">
    <property type="entry name" value="PilM protein, N-terminal domain"/>
    <property type="match status" value="1"/>
</dbReference>
<dbReference type="RefSeq" id="WP_306942116.1">
    <property type="nucleotide sequence ID" value="NZ_CP132976.1"/>
</dbReference>
<dbReference type="Pfam" id="PF07419">
    <property type="entry name" value="PilM"/>
    <property type="match status" value="1"/>
</dbReference>
<dbReference type="InterPro" id="IPR041884">
    <property type="entry name" value="PilM_C-ter"/>
</dbReference>
<dbReference type="Proteomes" id="UP001234798">
    <property type="component" value="Chromosome"/>
</dbReference>
<evidence type="ECO:0000313" key="1">
    <source>
        <dbReference type="EMBL" id="WMD19670.1"/>
    </source>
</evidence>
<dbReference type="InterPro" id="IPR009987">
    <property type="entry name" value="IM_PilM"/>
</dbReference>
<accession>A0ABY9LYA7</accession>
<name>A0ABY9LYA7_9BURK</name>
<organism evidence="1 2">
    <name type="scientific">Achromobacter seleniivolatilans</name>
    <dbReference type="NCBI Taxonomy" id="3047478"/>
    <lineage>
        <taxon>Bacteria</taxon>
        <taxon>Pseudomonadati</taxon>
        <taxon>Pseudomonadota</taxon>
        <taxon>Betaproteobacteria</taxon>
        <taxon>Burkholderiales</taxon>
        <taxon>Alcaligenaceae</taxon>
        <taxon>Achromobacter</taxon>
    </lineage>
</organism>
<sequence>MGLLIIPLLALLSLIAVLASHSEQSTLDVQQHVEAAAAGGSLRIYAGAVARFAQANPNFSGAAPYGALGLPTWFYPQPGTDNLVIAGKAYVYFVPSASTPDLYRMIPEDEVGLPYLLGIARNGYLDSPSAGTGIVGLPAPIPEGAVVYIL</sequence>
<dbReference type="InterPro" id="IPR041883">
    <property type="entry name" value="PilM_N-ter"/>
</dbReference>
<dbReference type="Gene3D" id="6.20.120.30">
    <property type="entry name" value="PilM protein, C-terminal domain"/>
    <property type="match status" value="1"/>
</dbReference>
<proteinExistence type="predicted"/>
<evidence type="ECO:0000313" key="2">
    <source>
        <dbReference type="Proteomes" id="UP001234798"/>
    </source>
</evidence>
<dbReference type="EMBL" id="CP132976">
    <property type="protein sequence ID" value="WMD19670.1"/>
    <property type="molecule type" value="Genomic_DNA"/>
</dbReference>